<comment type="subcellular location">
    <subcellularLocation>
        <location evidence="1">Nucleus</location>
    </subcellularLocation>
</comment>
<dbReference type="SUPFAM" id="SSF101941">
    <property type="entry name" value="NAC domain"/>
    <property type="match status" value="1"/>
</dbReference>
<evidence type="ECO:0000313" key="9">
    <source>
        <dbReference type="Proteomes" id="UP000631114"/>
    </source>
</evidence>
<dbReference type="InterPro" id="IPR036093">
    <property type="entry name" value="NAC_dom_sf"/>
</dbReference>
<evidence type="ECO:0000256" key="2">
    <source>
        <dbReference type="ARBA" id="ARBA00023015"/>
    </source>
</evidence>
<evidence type="ECO:0000313" key="8">
    <source>
        <dbReference type="EMBL" id="KAF9594180.1"/>
    </source>
</evidence>
<keyword evidence="4" id="KW-0804">Transcription</keyword>
<dbReference type="GO" id="GO:0003677">
    <property type="term" value="F:DNA binding"/>
    <property type="evidence" value="ECO:0007669"/>
    <property type="project" value="UniProtKB-KW"/>
</dbReference>
<feature type="non-terminal residue" evidence="8">
    <location>
        <position position="186"/>
    </location>
</feature>
<evidence type="ECO:0000256" key="1">
    <source>
        <dbReference type="ARBA" id="ARBA00004123"/>
    </source>
</evidence>
<evidence type="ECO:0000259" key="7">
    <source>
        <dbReference type="PROSITE" id="PS51005"/>
    </source>
</evidence>
<sequence>MDGKTSPSTSRLTALSFHPTDDEIIMYLKRMVCGGPINCHYIDEKNVNTLEPWDLLAQSFGNSGIQEWYLFSIPHINQGIYRATDQGYWKVTNNDGQAIEGNSGIIGFKKNLAFYVGHAPNGEKTDWIMHEYRLVDKDLAKNGYALDTFVLCKVFQEQYSRPESSEQSGVLIMRDETDTKETYNEE</sequence>
<feature type="compositionally biased region" description="Basic and acidic residues" evidence="6">
    <location>
        <begin position="173"/>
        <end position="186"/>
    </location>
</feature>
<evidence type="ECO:0000256" key="6">
    <source>
        <dbReference type="SAM" id="MobiDB-lite"/>
    </source>
</evidence>
<dbReference type="GO" id="GO:0006355">
    <property type="term" value="P:regulation of DNA-templated transcription"/>
    <property type="evidence" value="ECO:0007669"/>
    <property type="project" value="InterPro"/>
</dbReference>
<gene>
    <name evidence="8" type="ORF">IFM89_028837</name>
</gene>
<keyword evidence="3" id="KW-0238">DNA-binding</keyword>
<dbReference type="PANTHER" id="PTHR31989">
    <property type="entry name" value="NAC DOMAIN-CONTAINING PROTEIN 82-RELATED"/>
    <property type="match status" value="1"/>
</dbReference>
<dbReference type="PROSITE" id="PS51005">
    <property type="entry name" value="NAC"/>
    <property type="match status" value="1"/>
</dbReference>
<keyword evidence="9" id="KW-1185">Reference proteome</keyword>
<accession>A0A835H8B1</accession>
<proteinExistence type="predicted"/>
<reference evidence="8 9" key="1">
    <citation type="submission" date="2020-10" db="EMBL/GenBank/DDBJ databases">
        <title>The Coptis chinensis genome and diversification of protoberbering-type alkaloids.</title>
        <authorList>
            <person name="Wang B."/>
            <person name="Shu S."/>
            <person name="Song C."/>
            <person name="Liu Y."/>
        </authorList>
    </citation>
    <scope>NUCLEOTIDE SEQUENCE [LARGE SCALE GENOMIC DNA]</scope>
    <source>
        <strain evidence="8">HL-2020</strain>
        <tissue evidence="8">Leaf</tissue>
    </source>
</reference>
<evidence type="ECO:0000256" key="5">
    <source>
        <dbReference type="ARBA" id="ARBA00023242"/>
    </source>
</evidence>
<dbReference type="InterPro" id="IPR003441">
    <property type="entry name" value="NAC-dom"/>
</dbReference>
<comment type="caution">
    <text evidence="8">The sequence shown here is derived from an EMBL/GenBank/DDBJ whole genome shotgun (WGS) entry which is preliminary data.</text>
</comment>
<dbReference type="Gene3D" id="2.170.150.80">
    <property type="entry name" value="NAC domain"/>
    <property type="match status" value="1"/>
</dbReference>
<dbReference type="Pfam" id="PF02365">
    <property type="entry name" value="NAM"/>
    <property type="match status" value="1"/>
</dbReference>
<protein>
    <recommendedName>
        <fullName evidence="7">NAC domain-containing protein</fullName>
    </recommendedName>
</protein>
<dbReference type="AlphaFoldDB" id="A0A835H8B1"/>
<dbReference type="GO" id="GO:0005634">
    <property type="term" value="C:nucleus"/>
    <property type="evidence" value="ECO:0007669"/>
    <property type="project" value="UniProtKB-SubCell"/>
</dbReference>
<evidence type="ECO:0000256" key="3">
    <source>
        <dbReference type="ARBA" id="ARBA00023125"/>
    </source>
</evidence>
<keyword evidence="2" id="KW-0805">Transcription regulation</keyword>
<feature type="domain" description="NAC" evidence="7">
    <location>
        <begin position="11"/>
        <end position="157"/>
    </location>
</feature>
<dbReference type="OrthoDB" id="645697at2759"/>
<name>A0A835H8B1_9MAGN</name>
<dbReference type="Proteomes" id="UP000631114">
    <property type="component" value="Unassembled WGS sequence"/>
</dbReference>
<dbReference type="EMBL" id="JADFTS010000008">
    <property type="protein sequence ID" value="KAF9594180.1"/>
    <property type="molecule type" value="Genomic_DNA"/>
</dbReference>
<organism evidence="8 9">
    <name type="scientific">Coptis chinensis</name>
    <dbReference type="NCBI Taxonomy" id="261450"/>
    <lineage>
        <taxon>Eukaryota</taxon>
        <taxon>Viridiplantae</taxon>
        <taxon>Streptophyta</taxon>
        <taxon>Embryophyta</taxon>
        <taxon>Tracheophyta</taxon>
        <taxon>Spermatophyta</taxon>
        <taxon>Magnoliopsida</taxon>
        <taxon>Ranunculales</taxon>
        <taxon>Ranunculaceae</taxon>
        <taxon>Coptidoideae</taxon>
        <taxon>Coptis</taxon>
    </lineage>
</organism>
<feature type="region of interest" description="Disordered" evidence="6">
    <location>
        <begin position="166"/>
        <end position="186"/>
    </location>
</feature>
<keyword evidence="5" id="KW-0539">Nucleus</keyword>
<evidence type="ECO:0000256" key="4">
    <source>
        <dbReference type="ARBA" id="ARBA00023163"/>
    </source>
</evidence>